<dbReference type="RefSeq" id="WP_171593694.1">
    <property type="nucleotide sequence ID" value="NZ_RZNH01000001.1"/>
</dbReference>
<gene>
    <name evidence="2" type="ORF">ELS83_01325</name>
</gene>
<feature type="domain" description="Cysteine-rich small" evidence="1">
    <location>
        <begin position="4"/>
        <end position="85"/>
    </location>
</feature>
<protein>
    <submittedName>
        <fullName evidence="2">Metal-binding protein</fullName>
    </submittedName>
</protein>
<comment type="caution">
    <text evidence="2">The sequence shown here is derived from an EMBL/GenBank/DDBJ whole genome shotgun (WGS) entry which is preliminary data.</text>
</comment>
<dbReference type="Proteomes" id="UP000732105">
    <property type="component" value="Unassembled WGS sequence"/>
</dbReference>
<proteinExistence type="predicted"/>
<keyword evidence="3" id="KW-1185">Reference proteome</keyword>
<reference evidence="2 3" key="1">
    <citation type="submission" date="2018-12" db="EMBL/GenBank/DDBJ databases">
        <title>Marinifilum JC070 sp. nov., a marine bacterium isolated from Yongle Blue Hole in the South China Sea.</title>
        <authorList>
            <person name="Fu T."/>
        </authorList>
    </citation>
    <scope>NUCLEOTIDE SEQUENCE [LARGE SCALE GENOMIC DNA]</scope>
    <source>
        <strain evidence="2 3">JC070</strain>
    </source>
</reference>
<evidence type="ECO:0000313" key="2">
    <source>
        <dbReference type="EMBL" id="NOU58440.1"/>
    </source>
</evidence>
<organism evidence="2 3">
    <name type="scientific">Marinifilum caeruleilacunae</name>
    <dbReference type="NCBI Taxonomy" id="2499076"/>
    <lineage>
        <taxon>Bacteria</taxon>
        <taxon>Pseudomonadati</taxon>
        <taxon>Bacteroidota</taxon>
        <taxon>Bacteroidia</taxon>
        <taxon>Marinilabiliales</taxon>
        <taxon>Marinifilaceae</taxon>
    </lineage>
</organism>
<dbReference type="EMBL" id="RZNH01000001">
    <property type="protein sequence ID" value="NOU58440.1"/>
    <property type="molecule type" value="Genomic_DNA"/>
</dbReference>
<name>A0ABX1WQS7_9BACT</name>
<sequence>MSENYKFVQNTKCEYFPCHKVKNESEFNCLFCFCPLYMLGDKCGGNYSYTENGIKNCADCTLPHTKGSYEHVMSKMGLVMEKGKRED</sequence>
<evidence type="ECO:0000259" key="1">
    <source>
        <dbReference type="Pfam" id="PF04071"/>
    </source>
</evidence>
<dbReference type="Pfam" id="PF04071">
    <property type="entry name" value="zf-like"/>
    <property type="match status" value="1"/>
</dbReference>
<evidence type="ECO:0000313" key="3">
    <source>
        <dbReference type="Proteomes" id="UP000732105"/>
    </source>
</evidence>
<accession>A0ABX1WQS7</accession>
<dbReference type="InterPro" id="IPR007212">
    <property type="entry name" value="Zf-like"/>
</dbReference>